<gene>
    <name evidence="2" type="ORF">ECRASSUSDP1_LOCUS18587</name>
</gene>
<dbReference type="EMBL" id="CAMPGE010018825">
    <property type="protein sequence ID" value="CAI2377204.1"/>
    <property type="molecule type" value="Genomic_DNA"/>
</dbReference>
<dbReference type="Proteomes" id="UP001295684">
    <property type="component" value="Unassembled WGS sequence"/>
</dbReference>
<sequence length="268" mass="30337">MEKNYSLDQKVEGMAKEKDEGVSMMSRGKASSPENIDSNLDNDLETIDIEFIDDKKKIDTQNSAYLFKAIPICSSFEENKSTPTLAYEFETKICKAVGQSMFNCSAIPDSDRNELDALVCDVQKGNNEKVLVNEGYCFSKTWRVCNIGLKSWPKLTKLICTFPGLKYKNISLTSPISKNKIVDITVVFEVPNPGPYASMKDPENPILTLNFNLITPTDYIIGPPLILYLHYNEEFFTAILNADHDPRKFLFLTKINTVCNLNRMLKLD</sequence>
<protein>
    <submittedName>
        <fullName evidence="2">Uncharacterized protein</fullName>
    </submittedName>
</protein>
<evidence type="ECO:0000313" key="3">
    <source>
        <dbReference type="Proteomes" id="UP001295684"/>
    </source>
</evidence>
<keyword evidence="3" id="KW-1185">Reference proteome</keyword>
<evidence type="ECO:0000313" key="2">
    <source>
        <dbReference type="EMBL" id="CAI2377204.1"/>
    </source>
</evidence>
<proteinExistence type="predicted"/>
<reference evidence="2" key="1">
    <citation type="submission" date="2023-07" db="EMBL/GenBank/DDBJ databases">
        <authorList>
            <consortium name="AG Swart"/>
            <person name="Singh M."/>
            <person name="Singh A."/>
            <person name="Seah K."/>
            <person name="Emmerich C."/>
        </authorList>
    </citation>
    <scope>NUCLEOTIDE SEQUENCE</scope>
    <source>
        <strain evidence="2">DP1</strain>
    </source>
</reference>
<evidence type="ECO:0000256" key="1">
    <source>
        <dbReference type="SAM" id="MobiDB-lite"/>
    </source>
</evidence>
<feature type="compositionally biased region" description="Basic and acidic residues" evidence="1">
    <location>
        <begin position="1"/>
        <end position="21"/>
    </location>
</feature>
<name>A0AAD1XR01_EUPCR</name>
<accession>A0AAD1XR01</accession>
<dbReference type="AlphaFoldDB" id="A0AAD1XR01"/>
<organism evidence="2 3">
    <name type="scientific">Euplotes crassus</name>
    <dbReference type="NCBI Taxonomy" id="5936"/>
    <lineage>
        <taxon>Eukaryota</taxon>
        <taxon>Sar</taxon>
        <taxon>Alveolata</taxon>
        <taxon>Ciliophora</taxon>
        <taxon>Intramacronucleata</taxon>
        <taxon>Spirotrichea</taxon>
        <taxon>Hypotrichia</taxon>
        <taxon>Euplotida</taxon>
        <taxon>Euplotidae</taxon>
        <taxon>Moneuplotes</taxon>
    </lineage>
</organism>
<comment type="caution">
    <text evidence="2">The sequence shown here is derived from an EMBL/GenBank/DDBJ whole genome shotgun (WGS) entry which is preliminary data.</text>
</comment>
<feature type="region of interest" description="Disordered" evidence="1">
    <location>
        <begin position="1"/>
        <end position="39"/>
    </location>
</feature>